<keyword evidence="4" id="KW-0493">Microtubule</keyword>
<protein>
    <recommendedName>
        <fullName evidence="13">Centrosomal protein 57</fullName>
    </recommendedName>
</protein>
<evidence type="ECO:0000256" key="3">
    <source>
        <dbReference type="ARBA" id="ARBA00022490"/>
    </source>
</evidence>
<evidence type="ECO:0000256" key="6">
    <source>
        <dbReference type="ARBA" id="ARBA00023212"/>
    </source>
</evidence>
<comment type="subcellular location">
    <subcellularLocation>
        <location evidence="1">Cytoplasm</location>
        <location evidence="1">Cytoskeleton</location>
        <location evidence="1">Microtubule organizing center</location>
        <location evidence="1">Centrosome</location>
    </subcellularLocation>
</comment>
<name>A0AAV7NDX0_PLEWA</name>
<dbReference type="GO" id="GO:0043015">
    <property type="term" value="F:gamma-tubulin binding"/>
    <property type="evidence" value="ECO:0007669"/>
    <property type="project" value="InterPro"/>
</dbReference>
<dbReference type="PANTHER" id="PTHR19336:SF11">
    <property type="entry name" value="CENTROSOMAL PROTEIN OF 57 KDA"/>
    <property type="match status" value="1"/>
</dbReference>
<proteinExistence type="inferred from homology"/>
<evidence type="ECO:0000313" key="12">
    <source>
        <dbReference type="Proteomes" id="UP001066276"/>
    </source>
</evidence>
<feature type="region of interest" description="Disordered" evidence="8">
    <location>
        <begin position="1"/>
        <end position="30"/>
    </location>
</feature>
<feature type="region of interest" description="Disordered" evidence="8">
    <location>
        <begin position="243"/>
        <end position="278"/>
    </location>
</feature>
<dbReference type="InterPro" id="IPR024957">
    <property type="entry name" value="Cep57_MT-bd_dom"/>
</dbReference>
<accession>A0AAV7NDX0</accession>
<evidence type="ECO:0000256" key="1">
    <source>
        <dbReference type="ARBA" id="ARBA00004300"/>
    </source>
</evidence>
<dbReference type="Pfam" id="PF06657">
    <property type="entry name" value="Cep57_MT_bd"/>
    <property type="match status" value="1"/>
</dbReference>
<dbReference type="GO" id="GO:0005874">
    <property type="term" value="C:microtubule"/>
    <property type="evidence" value="ECO:0007669"/>
    <property type="project" value="UniProtKB-KW"/>
</dbReference>
<keyword evidence="6" id="KW-0206">Cytoskeleton</keyword>
<comment type="similarity">
    <text evidence="2">Belongs to the translokin family.</text>
</comment>
<dbReference type="PANTHER" id="PTHR19336">
    <property type="entry name" value="UNCHARACTERIZED DUF1167"/>
    <property type="match status" value="1"/>
</dbReference>
<dbReference type="InterPro" id="IPR051756">
    <property type="entry name" value="Centrosomal_MT-associated"/>
</dbReference>
<evidence type="ECO:0000256" key="5">
    <source>
        <dbReference type="ARBA" id="ARBA00023054"/>
    </source>
</evidence>
<evidence type="ECO:0000259" key="10">
    <source>
        <dbReference type="Pfam" id="PF14073"/>
    </source>
</evidence>
<gene>
    <name evidence="11" type="ORF">NDU88_001610</name>
</gene>
<evidence type="ECO:0000256" key="2">
    <source>
        <dbReference type="ARBA" id="ARBA00008179"/>
    </source>
</evidence>
<evidence type="ECO:0008006" key="13">
    <source>
        <dbReference type="Google" id="ProtNLM"/>
    </source>
</evidence>
<dbReference type="Gene3D" id="1.20.58.90">
    <property type="match status" value="1"/>
</dbReference>
<evidence type="ECO:0000313" key="11">
    <source>
        <dbReference type="EMBL" id="KAJ1113364.1"/>
    </source>
</evidence>
<dbReference type="Proteomes" id="UP001066276">
    <property type="component" value="Chromosome 8"/>
</dbReference>
<evidence type="ECO:0000256" key="8">
    <source>
        <dbReference type="SAM" id="MobiDB-lite"/>
    </source>
</evidence>
<dbReference type="EMBL" id="JANPWB010000012">
    <property type="protein sequence ID" value="KAJ1113364.1"/>
    <property type="molecule type" value="Genomic_DNA"/>
</dbReference>
<organism evidence="11 12">
    <name type="scientific">Pleurodeles waltl</name>
    <name type="common">Iberian ribbed newt</name>
    <dbReference type="NCBI Taxonomy" id="8319"/>
    <lineage>
        <taxon>Eukaryota</taxon>
        <taxon>Metazoa</taxon>
        <taxon>Chordata</taxon>
        <taxon>Craniata</taxon>
        <taxon>Vertebrata</taxon>
        <taxon>Euteleostomi</taxon>
        <taxon>Amphibia</taxon>
        <taxon>Batrachia</taxon>
        <taxon>Caudata</taxon>
        <taxon>Salamandroidea</taxon>
        <taxon>Salamandridae</taxon>
        <taxon>Pleurodelinae</taxon>
        <taxon>Pleurodeles</taxon>
    </lineage>
</organism>
<sequence length="477" mass="54225">MAAAAAPARSSKQDLSRHSHGTFMAAGESSTSYVGYPKGKPFLNSELHRSPEKPIIPYPESNSRAIFSALKNLQEKIRKLELQRIQAEENMKTLSKEATEYKKVVDRQAKSKESSHTDVSKHNNELLSQLSAAESRCALLEKQLEYMKQMVRKAENDRTAVLEKQLSVEGDRQLEKHNLQSKLEKLDMLEHEYTNLTTMQAVAEKKIQEMEQKLCEEQRYRKLMQEKAAQLQTGLDANRILLRSATQSSRPGKTKKKKSKQMDLKPVHSNHSQGQPHYRLSLSDVPFVAGKSTSPSHSVRANVQHVLHLMKQHNRALCNDRVVNEMPLASKQSSTHKVGNSKRSSLPTATFTHSYEDLEELLLTLQEEFEQMSLEYQELIKLIKEARTSQIKEDLERELDSLVKRMEAKGDQITKVKRHQARLEKLKRELKTKTRSTFDEQRRDTRTVHGAGEVRLSAAEVLAAPTQSEAPTVVGAC</sequence>
<comment type="caution">
    <text evidence="11">The sequence shown here is derived from an EMBL/GenBank/DDBJ whole genome shotgun (WGS) entry which is preliminary data.</text>
</comment>
<evidence type="ECO:0000256" key="7">
    <source>
        <dbReference type="SAM" id="Coils"/>
    </source>
</evidence>
<feature type="domain" description="Cep57 centrosome microtubule-binding" evidence="9">
    <location>
        <begin position="356"/>
        <end position="419"/>
    </location>
</feature>
<feature type="coiled-coil region" evidence="7">
    <location>
        <begin position="355"/>
        <end position="436"/>
    </location>
</feature>
<evidence type="ECO:0000256" key="4">
    <source>
        <dbReference type="ARBA" id="ARBA00022701"/>
    </source>
</evidence>
<keyword evidence="5 7" id="KW-0175">Coiled coil</keyword>
<feature type="domain" description="Cep57 centrosome localisation" evidence="10">
    <location>
        <begin position="65"/>
        <end position="242"/>
    </location>
</feature>
<evidence type="ECO:0000259" key="9">
    <source>
        <dbReference type="Pfam" id="PF06657"/>
    </source>
</evidence>
<dbReference type="GO" id="GO:0042802">
    <property type="term" value="F:identical protein binding"/>
    <property type="evidence" value="ECO:0007669"/>
    <property type="project" value="InterPro"/>
</dbReference>
<dbReference type="InterPro" id="IPR025913">
    <property type="entry name" value="Cep57_CLD"/>
</dbReference>
<reference evidence="11" key="1">
    <citation type="journal article" date="2022" name="bioRxiv">
        <title>Sequencing and chromosome-scale assembly of the giantPleurodeles waltlgenome.</title>
        <authorList>
            <person name="Brown T."/>
            <person name="Elewa A."/>
            <person name="Iarovenko S."/>
            <person name="Subramanian E."/>
            <person name="Araus A.J."/>
            <person name="Petzold A."/>
            <person name="Susuki M."/>
            <person name="Suzuki K.-i.T."/>
            <person name="Hayashi T."/>
            <person name="Toyoda A."/>
            <person name="Oliveira C."/>
            <person name="Osipova E."/>
            <person name="Leigh N.D."/>
            <person name="Simon A."/>
            <person name="Yun M.H."/>
        </authorList>
    </citation>
    <scope>NUCLEOTIDE SEQUENCE</scope>
    <source>
        <strain evidence="11">20211129_DDA</strain>
        <tissue evidence="11">Liver</tissue>
    </source>
</reference>
<keyword evidence="12" id="KW-1185">Reference proteome</keyword>
<dbReference type="GO" id="GO:0008017">
    <property type="term" value="F:microtubule binding"/>
    <property type="evidence" value="ECO:0007669"/>
    <property type="project" value="InterPro"/>
</dbReference>
<feature type="coiled-coil region" evidence="7">
    <location>
        <begin position="63"/>
        <end position="157"/>
    </location>
</feature>
<dbReference type="AlphaFoldDB" id="A0AAV7NDX0"/>
<dbReference type="Pfam" id="PF14073">
    <property type="entry name" value="Cep57_CLD"/>
    <property type="match status" value="1"/>
</dbReference>
<dbReference type="GO" id="GO:0005813">
    <property type="term" value="C:centrosome"/>
    <property type="evidence" value="ECO:0007669"/>
    <property type="project" value="UniProtKB-SubCell"/>
</dbReference>
<keyword evidence="3" id="KW-0963">Cytoplasm</keyword>